<dbReference type="Proteomes" id="UP001285441">
    <property type="component" value="Unassembled WGS sequence"/>
</dbReference>
<evidence type="ECO:0000259" key="1">
    <source>
        <dbReference type="Pfam" id="PF06985"/>
    </source>
</evidence>
<evidence type="ECO:0000313" key="2">
    <source>
        <dbReference type="EMBL" id="KAK3387394.1"/>
    </source>
</evidence>
<dbReference type="InterPro" id="IPR010730">
    <property type="entry name" value="HET"/>
</dbReference>
<dbReference type="PANTHER" id="PTHR33112">
    <property type="entry name" value="DOMAIN PROTEIN, PUTATIVE-RELATED"/>
    <property type="match status" value="1"/>
</dbReference>
<evidence type="ECO:0000313" key="3">
    <source>
        <dbReference type="Proteomes" id="UP001285441"/>
    </source>
</evidence>
<proteinExistence type="predicted"/>
<sequence length="344" mass="37499">MGSLKSLEKARAWLSECNGQHGECPRADFVDLPTRLVQVSPPGSPSAARLRLTAGEKGRYATLSYCWGGIQPFQTVTGCLEQYLDELPCKCLPRTILDAFEVTRNLGLRYIWIDSLCIVQDDLRDKAAEIPMMLRRYEDCFVTISAGSAARCSEGFLNMGLNPINHRAWTLQESWASPRLLVFSGLAVIWKSELHWKALVEEYKRRTLTFAGDMLPAISAIAEKFAPFLGGRYLAGLWRDHLVLDLLGSCSGGYGQSNCLSPTWSWVSQAGRINFIDSGFQYPRLLPSAAIVDCSVVLASAAAPYGAVVSGEIVIEAFLANITGNGGFIAASTLLDTGSGYGKP</sequence>
<reference evidence="2" key="1">
    <citation type="journal article" date="2023" name="Mol. Phylogenet. Evol.">
        <title>Genome-scale phylogeny and comparative genomics of the fungal order Sordariales.</title>
        <authorList>
            <person name="Hensen N."/>
            <person name="Bonometti L."/>
            <person name="Westerberg I."/>
            <person name="Brannstrom I.O."/>
            <person name="Guillou S."/>
            <person name="Cros-Aarteil S."/>
            <person name="Calhoun S."/>
            <person name="Haridas S."/>
            <person name="Kuo A."/>
            <person name="Mondo S."/>
            <person name="Pangilinan J."/>
            <person name="Riley R."/>
            <person name="LaButti K."/>
            <person name="Andreopoulos B."/>
            <person name="Lipzen A."/>
            <person name="Chen C."/>
            <person name="Yan M."/>
            <person name="Daum C."/>
            <person name="Ng V."/>
            <person name="Clum A."/>
            <person name="Steindorff A."/>
            <person name="Ohm R.A."/>
            <person name="Martin F."/>
            <person name="Silar P."/>
            <person name="Natvig D.O."/>
            <person name="Lalanne C."/>
            <person name="Gautier V."/>
            <person name="Ament-Velasquez S.L."/>
            <person name="Kruys A."/>
            <person name="Hutchinson M.I."/>
            <person name="Powell A.J."/>
            <person name="Barry K."/>
            <person name="Miller A.N."/>
            <person name="Grigoriev I.V."/>
            <person name="Debuchy R."/>
            <person name="Gladieux P."/>
            <person name="Hiltunen Thoren M."/>
            <person name="Johannesson H."/>
        </authorList>
    </citation>
    <scope>NUCLEOTIDE SEQUENCE</scope>
    <source>
        <strain evidence="2">CBS 232.78</strain>
    </source>
</reference>
<dbReference type="EMBL" id="JAULSW010000003">
    <property type="protein sequence ID" value="KAK3387394.1"/>
    <property type="molecule type" value="Genomic_DNA"/>
</dbReference>
<dbReference type="PANTHER" id="PTHR33112:SF16">
    <property type="entry name" value="HETEROKARYON INCOMPATIBILITY DOMAIN-CONTAINING PROTEIN"/>
    <property type="match status" value="1"/>
</dbReference>
<keyword evidence="3" id="KW-1185">Reference proteome</keyword>
<name>A0AAE0NTG7_9PEZI</name>
<comment type="caution">
    <text evidence="2">The sequence shown here is derived from an EMBL/GenBank/DDBJ whole genome shotgun (WGS) entry which is preliminary data.</text>
</comment>
<gene>
    <name evidence="2" type="ORF">B0H63DRAFT_493677</name>
</gene>
<dbReference type="AlphaFoldDB" id="A0AAE0NTG7"/>
<accession>A0AAE0NTG7</accession>
<dbReference type="Pfam" id="PF06985">
    <property type="entry name" value="HET"/>
    <property type="match status" value="1"/>
</dbReference>
<reference evidence="2" key="2">
    <citation type="submission" date="2023-06" db="EMBL/GenBank/DDBJ databases">
        <authorList>
            <consortium name="Lawrence Berkeley National Laboratory"/>
            <person name="Haridas S."/>
            <person name="Hensen N."/>
            <person name="Bonometti L."/>
            <person name="Westerberg I."/>
            <person name="Brannstrom I.O."/>
            <person name="Guillou S."/>
            <person name="Cros-Aarteil S."/>
            <person name="Calhoun S."/>
            <person name="Kuo A."/>
            <person name="Mondo S."/>
            <person name="Pangilinan J."/>
            <person name="Riley R."/>
            <person name="LaButti K."/>
            <person name="Andreopoulos B."/>
            <person name="Lipzen A."/>
            <person name="Chen C."/>
            <person name="Yanf M."/>
            <person name="Daum C."/>
            <person name="Ng V."/>
            <person name="Clum A."/>
            <person name="Steindorff A."/>
            <person name="Ohm R."/>
            <person name="Martin F."/>
            <person name="Silar P."/>
            <person name="Natvig D."/>
            <person name="Lalanne C."/>
            <person name="Gautier V."/>
            <person name="Ament-velasquez S.L."/>
            <person name="Kruys A."/>
            <person name="Hutchinson M.I."/>
            <person name="Powell A.J."/>
            <person name="Barry K."/>
            <person name="Miller A.N."/>
            <person name="Grigoriev I.V."/>
            <person name="Debuchy R."/>
            <person name="Gladieux P."/>
            <person name="Thoren M.H."/>
            <person name="Johannesson H."/>
        </authorList>
    </citation>
    <scope>NUCLEOTIDE SEQUENCE</scope>
    <source>
        <strain evidence="2">CBS 232.78</strain>
    </source>
</reference>
<organism evidence="2 3">
    <name type="scientific">Podospora didyma</name>
    <dbReference type="NCBI Taxonomy" id="330526"/>
    <lineage>
        <taxon>Eukaryota</taxon>
        <taxon>Fungi</taxon>
        <taxon>Dikarya</taxon>
        <taxon>Ascomycota</taxon>
        <taxon>Pezizomycotina</taxon>
        <taxon>Sordariomycetes</taxon>
        <taxon>Sordariomycetidae</taxon>
        <taxon>Sordariales</taxon>
        <taxon>Podosporaceae</taxon>
        <taxon>Podospora</taxon>
    </lineage>
</organism>
<protein>
    <submittedName>
        <fullName evidence="2">Heterokaryon incompatibility protein-domain-containing protein</fullName>
    </submittedName>
</protein>
<feature type="domain" description="Heterokaryon incompatibility" evidence="1">
    <location>
        <begin position="60"/>
        <end position="157"/>
    </location>
</feature>